<dbReference type="NCBIfam" id="NF041464">
    <property type="entry name" value="HelD_BACSU"/>
    <property type="match status" value="1"/>
</dbReference>
<keyword evidence="5 10" id="KW-0067">ATP-binding</keyword>
<keyword evidence="6" id="KW-0413">Isomerase</keyword>
<proteinExistence type="inferred from homology"/>
<evidence type="ECO:0000256" key="3">
    <source>
        <dbReference type="ARBA" id="ARBA00022801"/>
    </source>
</evidence>
<keyword evidence="13" id="KW-1185">Reference proteome</keyword>
<evidence type="ECO:0000256" key="7">
    <source>
        <dbReference type="ARBA" id="ARBA00034617"/>
    </source>
</evidence>
<evidence type="ECO:0000256" key="6">
    <source>
        <dbReference type="ARBA" id="ARBA00023235"/>
    </source>
</evidence>
<comment type="catalytic activity">
    <reaction evidence="9">
        <text>ATP + H2O = ADP + phosphate + H(+)</text>
        <dbReference type="Rhea" id="RHEA:13065"/>
        <dbReference type="ChEBI" id="CHEBI:15377"/>
        <dbReference type="ChEBI" id="CHEBI:15378"/>
        <dbReference type="ChEBI" id="CHEBI:30616"/>
        <dbReference type="ChEBI" id="CHEBI:43474"/>
        <dbReference type="ChEBI" id="CHEBI:456216"/>
        <dbReference type="EC" id="5.6.2.4"/>
    </reaction>
</comment>
<dbReference type="GO" id="GO:0043138">
    <property type="term" value="F:3'-5' DNA helicase activity"/>
    <property type="evidence" value="ECO:0007669"/>
    <property type="project" value="UniProtKB-EC"/>
</dbReference>
<protein>
    <recommendedName>
        <fullName evidence="8">DNA 3'-5' helicase</fullName>
        <ecNumber evidence="8">5.6.2.4</ecNumber>
    </recommendedName>
</protein>
<evidence type="ECO:0000256" key="8">
    <source>
        <dbReference type="ARBA" id="ARBA00034808"/>
    </source>
</evidence>
<gene>
    <name evidence="12" type="ORF">BWZ43_16895</name>
</gene>
<comment type="catalytic activity">
    <reaction evidence="7">
        <text>Couples ATP hydrolysis with the unwinding of duplex DNA by translocating in the 3'-5' direction.</text>
        <dbReference type="EC" id="5.6.2.4"/>
    </reaction>
</comment>
<feature type="domain" description="UvrD-like helicase ATP-binding" evidence="11">
    <location>
        <begin position="196"/>
        <end position="593"/>
    </location>
</feature>
<dbReference type="Pfam" id="PF13361">
    <property type="entry name" value="UvrD_C"/>
    <property type="match status" value="1"/>
</dbReference>
<keyword evidence="2 10" id="KW-0547">Nucleotide-binding</keyword>
<dbReference type="GO" id="GO:0005524">
    <property type="term" value="F:ATP binding"/>
    <property type="evidence" value="ECO:0007669"/>
    <property type="project" value="UniProtKB-UniRule"/>
</dbReference>
<dbReference type="EMBL" id="MTLA01000218">
    <property type="protein sequence ID" value="OOP67213.1"/>
    <property type="molecule type" value="Genomic_DNA"/>
</dbReference>
<evidence type="ECO:0000256" key="5">
    <source>
        <dbReference type="ARBA" id="ARBA00022840"/>
    </source>
</evidence>
<dbReference type="Gene3D" id="3.40.50.300">
    <property type="entry name" value="P-loop containing nucleotide triphosphate hydrolases"/>
    <property type="match status" value="3"/>
</dbReference>
<dbReference type="InterPro" id="IPR000212">
    <property type="entry name" value="DNA_helicase_UvrD/REP"/>
</dbReference>
<dbReference type="PROSITE" id="PS51198">
    <property type="entry name" value="UVRD_HELICASE_ATP_BIND"/>
    <property type="match status" value="1"/>
</dbReference>
<accession>A0A8E2I972</accession>
<evidence type="ECO:0000313" key="13">
    <source>
        <dbReference type="Proteomes" id="UP000189761"/>
    </source>
</evidence>
<evidence type="ECO:0000313" key="12">
    <source>
        <dbReference type="EMBL" id="OOP67213.1"/>
    </source>
</evidence>
<reference evidence="12 13" key="1">
    <citation type="submission" date="2017-01" db="EMBL/GenBank/DDBJ databases">
        <title>Draft genome sequence of Bacillus oleronius.</title>
        <authorList>
            <person name="Allam M."/>
        </authorList>
    </citation>
    <scope>NUCLEOTIDE SEQUENCE [LARGE SCALE GENOMIC DNA]</scope>
    <source>
        <strain evidence="12 13">DSM 9356</strain>
    </source>
</reference>
<dbReference type="GO" id="GO:0016787">
    <property type="term" value="F:hydrolase activity"/>
    <property type="evidence" value="ECO:0007669"/>
    <property type="project" value="UniProtKB-UniRule"/>
</dbReference>
<dbReference type="InterPro" id="IPR014017">
    <property type="entry name" value="DNA_helicase_UvrD-like_C"/>
</dbReference>
<keyword evidence="4 10" id="KW-0347">Helicase</keyword>
<evidence type="ECO:0000256" key="9">
    <source>
        <dbReference type="ARBA" id="ARBA00048988"/>
    </source>
</evidence>
<dbReference type="Gene3D" id="1.10.10.160">
    <property type="match status" value="1"/>
</dbReference>
<dbReference type="SUPFAM" id="SSF52540">
    <property type="entry name" value="P-loop containing nucleoside triphosphate hydrolases"/>
    <property type="match status" value="1"/>
</dbReference>
<evidence type="ECO:0000256" key="4">
    <source>
        <dbReference type="ARBA" id="ARBA00022806"/>
    </source>
</evidence>
<dbReference type="GO" id="GO:0003677">
    <property type="term" value="F:DNA binding"/>
    <property type="evidence" value="ECO:0007669"/>
    <property type="project" value="InterPro"/>
</dbReference>
<feature type="binding site" evidence="10">
    <location>
        <begin position="217"/>
        <end position="224"/>
    </location>
    <ligand>
        <name>ATP</name>
        <dbReference type="ChEBI" id="CHEBI:30616"/>
    </ligand>
</feature>
<dbReference type="EC" id="5.6.2.4" evidence="8"/>
<dbReference type="InterPro" id="IPR027417">
    <property type="entry name" value="P-loop_NTPase"/>
</dbReference>
<comment type="caution">
    <text evidence="12">The sequence shown here is derived from an EMBL/GenBank/DDBJ whole genome shotgun (WGS) entry which is preliminary data.</text>
</comment>
<dbReference type="InterPro" id="IPR048228">
    <property type="entry name" value="HelD_bacillota"/>
</dbReference>
<dbReference type="GO" id="GO:0005829">
    <property type="term" value="C:cytosol"/>
    <property type="evidence" value="ECO:0007669"/>
    <property type="project" value="TreeGrafter"/>
</dbReference>
<dbReference type="Proteomes" id="UP000189761">
    <property type="component" value="Unassembled WGS sequence"/>
</dbReference>
<dbReference type="GO" id="GO:0000725">
    <property type="term" value="P:recombinational repair"/>
    <property type="evidence" value="ECO:0007669"/>
    <property type="project" value="TreeGrafter"/>
</dbReference>
<dbReference type="InterPro" id="IPR014016">
    <property type="entry name" value="UvrD-like_ATP-bd"/>
</dbReference>
<comment type="similarity">
    <text evidence="1">Belongs to the helicase family. UvrD subfamily.</text>
</comment>
<evidence type="ECO:0000256" key="2">
    <source>
        <dbReference type="ARBA" id="ARBA00022741"/>
    </source>
</evidence>
<keyword evidence="3 10" id="KW-0378">Hydrolase</keyword>
<evidence type="ECO:0000256" key="10">
    <source>
        <dbReference type="PROSITE-ProRule" id="PRU00560"/>
    </source>
</evidence>
<sequence>MSKAHPDYENETERLDFTKKYMNVVIQASESNEETFRENLKQSLEGMDIKDSSFSYMTMLTNSNLLQRTGDELKRLKKFRNKPYFARINFLQENVNQEEHLYLGKVSLFDKETQQPIIVDWRSPIANLYYDGRLGEVSYESEGDTYHGFLSLKRQFIIENGELQEIRDIDLTTTDELLQMSLSESASNRLTEIVSTIQEEQNNIIRADLNRPIIVQGAAGSGKTTIALHRISYFIYTFAEKFTADQLMILAPNRLFIDYISEVLPELGVENILQTTFVDYVRSCIGKKIKLVPPDDKLLRFINQEIDNPELVKWMSEFKGSLLFRDIIDRYLEDILKTLLPTEDFYVSKFRLYHAMNLRQLIEYEYRYLPFYQRIDKIKRVLQNHVRTEKKRMIDKVIKFYDGKLEKALYSKVNSEKRKAYISKALDKKEETLNDIKKEARVAVNRYIKKLPKHDLFYYFKQLLTNKEIFKKYADGLLDEDKIEFFIHYQMKLMSKGMFEIEDLASLLYLQGKIFGIDQQLRVKNIVIDEAQDYSYFQLFALKTVLETDMFTIVGDLAQGIHSYRGIKDWSIVQNEIFPRASYKTLQKSYRTTVEIMEAANQILKLLKLELPIVEPVVRHGQKPSFHTISTKIDAIQLMEQEINQLYKRGMKTVAIIGKTNKECQELAKLFKKHSSLSIQVLKENQEIHKDEIVIVSSNLSKGLEFDAVLICSLDDSFLDSEIDIKLLYVSMTRPLHHLSLYGKDLTCFLLDQVNEDVIIKL</sequence>
<dbReference type="AlphaFoldDB" id="A0A8E2I972"/>
<dbReference type="RefSeq" id="WP_071976385.1">
    <property type="nucleotide sequence ID" value="NZ_CP065424.1"/>
</dbReference>
<evidence type="ECO:0000256" key="1">
    <source>
        <dbReference type="ARBA" id="ARBA00009922"/>
    </source>
</evidence>
<dbReference type="PANTHER" id="PTHR11070">
    <property type="entry name" value="UVRD / RECB / PCRA DNA HELICASE FAMILY MEMBER"/>
    <property type="match status" value="1"/>
</dbReference>
<dbReference type="PANTHER" id="PTHR11070:SF17">
    <property type="entry name" value="DNA HELICASE IV"/>
    <property type="match status" value="1"/>
</dbReference>
<organism evidence="12 13">
    <name type="scientific">Heyndrickxia oleronia</name>
    <dbReference type="NCBI Taxonomy" id="38875"/>
    <lineage>
        <taxon>Bacteria</taxon>
        <taxon>Bacillati</taxon>
        <taxon>Bacillota</taxon>
        <taxon>Bacilli</taxon>
        <taxon>Bacillales</taxon>
        <taxon>Bacillaceae</taxon>
        <taxon>Heyndrickxia</taxon>
    </lineage>
</organism>
<name>A0A8E2I972_9BACI</name>
<dbReference type="Pfam" id="PF00580">
    <property type="entry name" value="UvrD-helicase"/>
    <property type="match status" value="1"/>
</dbReference>
<evidence type="ECO:0000259" key="11">
    <source>
        <dbReference type="PROSITE" id="PS51198"/>
    </source>
</evidence>
<dbReference type="InterPro" id="IPR013986">
    <property type="entry name" value="DExx_box_DNA_helicase_dom_sf"/>
</dbReference>